<dbReference type="InterPro" id="IPR029016">
    <property type="entry name" value="GAF-like_dom_sf"/>
</dbReference>
<dbReference type="PANTHER" id="PTHR43102:SF2">
    <property type="entry name" value="GAF DOMAIN-CONTAINING PROTEIN"/>
    <property type="match status" value="1"/>
</dbReference>
<comment type="caution">
    <text evidence="2">The sequence shown here is derived from an EMBL/GenBank/DDBJ whole genome shotgun (WGS) entry which is preliminary data.</text>
</comment>
<evidence type="ECO:0000259" key="1">
    <source>
        <dbReference type="SMART" id="SM00065"/>
    </source>
</evidence>
<feature type="domain" description="GAF" evidence="1">
    <location>
        <begin position="37"/>
        <end position="179"/>
    </location>
</feature>
<dbReference type="InParanoid" id="A0A2P6NTP4"/>
<dbReference type="SUPFAM" id="SSF55781">
    <property type="entry name" value="GAF domain-like"/>
    <property type="match status" value="1"/>
</dbReference>
<keyword evidence="3" id="KW-1185">Reference proteome</keyword>
<proteinExistence type="predicted"/>
<reference evidence="2 3" key="1">
    <citation type="journal article" date="2018" name="Genome Biol. Evol.">
        <title>Multiple Roots of Fruiting Body Formation in Amoebozoa.</title>
        <authorList>
            <person name="Hillmann F."/>
            <person name="Forbes G."/>
            <person name="Novohradska S."/>
            <person name="Ferling I."/>
            <person name="Riege K."/>
            <person name="Groth M."/>
            <person name="Westermann M."/>
            <person name="Marz M."/>
            <person name="Spaller T."/>
            <person name="Winckler T."/>
            <person name="Schaap P."/>
            <person name="Glockner G."/>
        </authorList>
    </citation>
    <scope>NUCLEOTIDE SEQUENCE [LARGE SCALE GENOMIC DNA]</scope>
    <source>
        <strain evidence="2 3">Jena</strain>
    </source>
</reference>
<dbReference type="EMBL" id="MDYQ01000021">
    <property type="protein sequence ID" value="PRP87334.1"/>
    <property type="molecule type" value="Genomic_DNA"/>
</dbReference>
<evidence type="ECO:0000313" key="3">
    <source>
        <dbReference type="Proteomes" id="UP000241769"/>
    </source>
</evidence>
<organism evidence="2 3">
    <name type="scientific">Planoprotostelium fungivorum</name>
    <dbReference type="NCBI Taxonomy" id="1890364"/>
    <lineage>
        <taxon>Eukaryota</taxon>
        <taxon>Amoebozoa</taxon>
        <taxon>Evosea</taxon>
        <taxon>Variosea</taxon>
        <taxon>Cavosteliida</taxon>
        <taxon>Cavosteliaceae</taxon>
        <taxon>Planoprotostelium</taxon>
    </lineage>
</organism>
<dbReference type="SMART" id="SM00065">
    <property type="entry name" value="GAF"/>
    <property type="match status" value="1"/>
</dbReference>
<dbReference type="Proteomes" id="UP000241769">
    <property type="component" value="Unassembled WGS sequence"/>
</dbReference>
<name>A0A2P6NTP4_9EUKA</name>
<gene>
    <name evidence="2" type="ORF">PROFUN_01596</name>
</gene>
<dbReference type="Pfam" id="PF01590">
    <property type="entry name" value="GAF"/>
    <property type="match status" value="1"/>
</dbReference>
<dbReference type="Gene3D" id="3.30.450.40">
    <property type="match status" value="1"/>
</dbReference>
<dbReference type="PANTHER" id="PTHR43102">
    <property type="entry name" value="SLR1143 PROTEIN"/>
    <property type="match status" value="1"/>
</dbReference>
<protein>
    <submittedName>
        <fullName evidence="2">Adenylate/guanylate cyclase with GAF and PAS/PAC sensor</fullName>
    </submittedName>
</protein>
<dbReference type="STRING" id="1890364.A0A2P6NTP4"/>
<dbReference type="InterPro" id="IPR003018">
    <property type="entry name" value="GAF"/>
</dbReference>
<dbReference type="AlphaFoldDB" id="A0A2P6NTP4"/>
<evidence type="ECO:0000313" key="2">
    <source>
        <dbReference type="EMBL" id="PRP87334.1"/>
    </source>
</evidence>
<accession>A0A2P6NTP4</accession>
<sequence>MSIPSSELPPGVYAAAIPPDEEERMAALHEMELLDSPDEEVFDGIVEMTKKVFGVPMVAFSIIDSKRQFNRACVGIPLKEFGRELSWCAHAILQPEELFIIPDALQNPLFNEHPFVKEPFNIRFYAGCPVLINEKPIGMLCILDTKPRNVTEKDKEELREYGQSVINAVEMRKAFKEAMASMDDDEEEEYDD</sequence>
<dbReference type="OrthoDB" id="539901at2759"/>